<dbReference type="PANTHER" id="PTHR13812:SF19">
    <property type="entry name" value="KETIMINE REDUCTASE MU-CRYSTALLIN"/>
    <property type="match status" value="1"/>
</dbReference>
<dbReference type="Gene3D" id="3.30.1780.10">
    <property type="entry name" value="ornithine cyclodeaminase, domain 1"/>
    <property type="match status" value="1"/>
</dbReference>
<dbReference type="InterPro" id="IPR036291">
    <property type="entry name" value="NAD(P)-bd_dom_sf"/>
</dbReference>
<dbReference type="Gene3D" id="3.40.50.720">
    <property type="entry name" value="NAD(P)-binding Rossmann-like Domain"/>
    <property type="match status" value="1"/>
</dbReference>
<reference evidence="1" key="1">
    <citation type="journal article" date="2018" name="J. Ind. Microbiol. Biotechnol.">
        <title>Genome mining reveals uncommon alkylpyrones as type III PKS products from myxobacteria.</title>
        <authorList>
            <person name="Hug J.J."/>
            <person name="Panter F."/>
            <person name="Krug D."/>
            <person name="Muller R."/>
        </authorList>
    </citation>
    <scope>NUCLEOTIDE SEQUENCE</scope>
    <source>
        <strain evidence="1">MSr9315</strain>
    </source>
</reference>
<dbReference type="PANTHER" id="PTHR13812">
    <property type="entry name" value="KETIMINE REDUCTASE MU-CRYSTALLIN"/>
    <property type="match status" value="1"/>
</dbReference>
<dbReference type="SUPFAM" id="SSF51735">
    <property type="entry name" value="NAD(P)-binding Rossmann-fold domains"/>
    <property type="match status" value="1"/>
</dbReference>
<protein>
    <submittedName>
        <fullName evidence="1">Ornithine cyclodeaminase/mu-crystallin</fullName>
    </submittedName>
</protein>
<dbReference type="InterPro" id="IPR023866">
    <property type="entry name" value="SbnB"/>
</dbReference>
<dbReference type="Pfam" id="PF02423">
    <property type="entry name" value="OCD_Mu_crystall"/>
    <property type="match status" value="1"/>
</dbReference>
<dbReference type="GO" id="GO:0005737">
    <property type="term" value="C:cytoplasm"/>
    <property type="evidence" value="ECO:0007669"/>
    <property type="project" value="TreeGrafter"/>
</dbReference>
<evidence type="ECO:0000313" key="1">
    <source>
        <dbReference type="EMBL" id="AYM54411.1"/>
    </source>
</evidence>
<dbReference type="PIRSF" id="PIRSF001439">
    <property type="entry name" value="CryM"/>
    <property type="match status" value="1"/>
</dbReference>
<dbReference type="NCBIfam" id="TIGR03944">
    <property type="entry name" value="dehyd_SbnB_fam"/>
    <property type="match status" value="1"/>
</dbReference>
<dbReference type="InterPro" id="IPR023401">
    <property type="entry name" value="ODC_N"/>
</dbReference>
<organism evidence="1">
    <name type="scientific">Phaselicystis flava</name>
    <dbReference type="NCBI Taxonomy" id="525924"/>
    <lineage>
        <taxon>Bacteria</taxon>
        <taxon>Pseudomonadati</taxon>
        <taxon>Myxococcota</taxon>
        <taxon>Polyangia</taxon>
        <taxon>Polyangiales</taxon>
        <taxon>Phaselicystidaceae</taxon>
        <taxon>Phaselicystis</taxon>
    </lineage>
</organism>
<dbReference type="InterPro" id="IPR003462">
    <property type="entry name" value="ODC_Mu_crystall"/>
</dbReference>
<dbReference type="GO" id="GO:0016639">
    <property type="term" value="F:oxidoreductase activity, acting on the CH-NH2 group of donors, NAD or NADP as acceptor"/>
    <property type="evidence" value="ECO:0007669"/>
    <property type="project" value="InterPro"/>
</dbReference>
<proteinExistence type="predicted"/>
<dbReference type="GO" id="GO:0019290">
    <property type="term" value="P:siderophore biosynthetic process"/>
    <property type="evidence" value="ECO:0007669"/>
    <property type="project" value="InterPro"/>
</dbReference>
<name>A0A3S5GYH0_9BACT</name>
<dbReference type="EMBL" id="MH908922">
    <property type="protein sequence ID" value="AYM54411.1"/>
    <property type="molecule type" value="Genomic_DNA"/>
</dbReference>
<sequence length="335" mass="36831">MDFRIVNGKTIHRLIHDDLTGCVRVVTDAYLAHHRGESVNPNSYFLRFPDRPDARIIALPAFLADGFDVSGIKWIASYPANIRQNIPRASAVLVLNRTDTGYPFACLEASIISAARTAASAALGAAALNEGRRASRAIGIVGTGLIARYIYTFLVRLGWEIDRVHLFDTSPAEAERFKSAVIDRDRHREVLVSPDVDTLLRSSDLIVFATSSGTPYVDDPALLAHNPVVLHVSLRDLSPRVILAAYNVVDDVGHVMNASTSVHLAEQQTGRRDFVAGTIAGLIRGDFELDRSRPRIFSPFGLGVLDLAVGKWVYDRAVEEGSAICIDDFFFEMTR</sequence>
<accession>A0A3S5GYH0</accession>
<dbReference type="AlphaFoldDB" id="A0A3S5GYH0"/>